<feature type="region of interest" description="Disordered" evidence="1">
    <location>
        <begin position="61"/>
        <end position="98"/>
    </location>
</feature>
<gene>
    <name evidence="2" type="ORF">EV129_105223</name>
</gene>
<evidence type="ECO:0000313" key="3">
    <source>
        <dbReference type="Proteomes" id="UP000295507"/>
    </source>
</evidence>
<comment type="caution">
    <text evidence="2">The sequence shown here is derived from an EMBL/GenBank/DDBJ whole genome shotgun (WGS) entry which is preliminary data.</text>
</comment>
<feature type="compositionally biased region" description="Polar residues" evidence="1">
    <location>
        <begin position="73"/>
        <end position="98"/>
    </location>
</feature>
<name>A0A4R3RSY9_9HYPH</name>
<dbReference type="EMBL" id="SMBK01000005">
    <property type="protein sequence ID" value="TCU37907.1"/>
    <property type="molecule type" value="Genomic_DNA"/>
</dbReference>
<protein>
    <submittedName>
        <fullName evidence="2">Uncharacterized protein</fullName>
    </submittedName>
</protein>
<evidence type="ECO:0000313" key="2">
    <source>
        <dbReference type="EMBL" id="TCU37907.1"/>
    </source>
</evidence>
<organism evidence="2 3">
    <name type="scientific">Rhizobium azibense</name>
    <dbReference type="NCBI Taxonomy" id="1136135"/>
    <lineage>
        <taxon>Bacteria</taxon>
        <taxon>Pseudomonadati</taxon>
        <taxon>Pseudomonadota</taxon>
        <taxon>Alphaproteobacteria</taxon>
        <taxon>Hyphomicrobiales</taxon>
        <taxon>Rhizobiaceae</taxon>
        <taxon>Rhizobium/Agrobacterium group</taxon>
        <taxon>Rhizobium</taxon>
    </lineage>
</organism>
<proteinExistence type="predicted"/>
<accession>A0A4R3RSY9</accession>
<dbReference type="Proteomes" id="UP000295507">
    <property type="component" value="Unassembled WGS sequence"/>
</dbReference>
<sequence>MVLFELLSFTDEEVDLITCALRRWSQKNHVEIHSERGQNAVKRAIELVACGIKSSEKLVERLNRDCGPPPDGNPSSLAGGKTQSVDSCSGSKRSSTRA</sequence>
<dbReference type="AlphaFoldDB" id="A0A4R3RSY9"/>
<evidence type="ECO:0000256" key="1">
    <source>
        <dbReference type="SAM" id="MobiDB-lite"/>
    </source>
</evidence>
<reference evidence="2 3" key="1">
    <citation type="submission" date="2019-03" db="EMBL/GenBank/DDBJ databases">
        <title>Genomic Encyclopedia of Type Strains, Phase IV (KMG-V): Genome sequencing to study the core and pangenomes of soil and plant-associated prokaryotes.</title>
        <authorList>
            <person name="Whitman W."/>
        </authorList>
    </citation>
    <scope>NUCLEOTIDE SEQUENCE [LARGE SCALE GENOMIC DNA]</scope>
    <source>
        <strain evidence="2 3">IE4868</strain>
    </source>
</reference>